<dbReference type="PATRIC" id="fig|1410657.5.peg.2"/>
<dbReference type="AlphaFoldDB" id="A0A0R2HP36"/>
<feature type="domain" description="Transcobalamin-like C-terminal" evidence="1">
    <location>
        <begin position="120"/>
        <end position="191"/>
    </location>
</feature>
<evidence type="ECO:0000259" key="1">
    <source>
        <dbReference type="Pfam" id="PF14478"/>
    </source>
</evidence>
<evidence type="ECO:0000313" key="2">
    <source>
        <dbReference type="EMBL" id="KRN51386.1"/>
    </source>
</evidence>
<gene>
    <name evidence="2" type="ORF">IV49_GL000002</name>
</gene>
<dbReference type="Proteomes" id="UP000051841">
    <property type="component" value="Unassembled WGS sequence"/>
</dbReference>
<dbReference type="RefSeq" id="WP_031590080.1">
    <property type="nucleotide sequence ID" value="NZ_JQBL01000001.1"/>
</dbReference>
<protein>
    <recommendedName>
        <fullName evidence="1">Transcobalamin-like C-terminal domain-containing protein</fullName>
    </recommendedName>
</protein>
<dbReference type="InterPro" id="IPR027954">
    <property type="entry name" value="Transcobalamin-like_C"/>
</dbReference>
<evidence type="ECO:0000313" key="3">
    <source>
        <dbReference type="Proteomes" id="UP000051841"/>
    </source>
</evidence>
<dbReference type="Pfam" id="PF14478">
    <property type="entry name" value="DUF4430"/>
    <property type="match status" value="1"/>
</dbReference>
<sequence>MKKLIVVIGIVLTLITPVHAKSAGISSQSKTIFIGSSFTLSLKNTKKKVSIAYAKGYASVRRLSKTSFRVTGKKAGKTTISLKLKKKTYKCRLKINDFVYFKAVGVRKTFINKKVKFVKGDTAYTLLQKSNLSIKKTGFGKFVYVTTINGLREKQHGPASGWTYRVNGKLPNVSSAVYKLKAKDHLEWRYVNYN</sequence>
<name>A0A0R2HP36_9FIRM</name>
<reference evidence="2 3" key="1">
    <citation type="journal article" date="2015" name="Genome Announc.">
        <title>Expanding the biotechnology potential of lactobacilli through comparative genomics of 213 strains and associated genera.</title>
        <authorList>
            <person name="Sun Z."/>
            <person name="Harris H.M."/>
            <person name="McCann A."/>
            <person name="Guo C."/>
            <person name="Argimon S."/>
            <person name="Zhang W."/>
            <person name="Yang X."/>
            <person name="Jeffery I.B."/>
            <person name="Cooney J.C."/>
            <person name="Kagawa T.F."/>
            <person name="Liu W."/>
            <person name="Song Y."/>
            <person name="Salvetti E."/>
            <person name="Wrobel A."/>
            <person name="Rasinkangas P."/>
            <person name="Parkhill J."/>
            <person name="Rea M.C."/>
            <person name="O'Sullivan O."/>
            <person name="Ritari J."/>
            <person name="Douillard F.P."/>
            <person name="Paul Ross R."/>
            <person name="Yang R."/>
            <person name="Briner A.E."/>
            <person name="Felis G.E."/>
            <person name="de Vos W.M."/>
            <person name="Barrangou R."/>
            <person name="Klaenhammer T.R."/>
            <person name="Caufield P.W."/>
            <person name="Cui Y."/>
            <person name="Zhang H."/>
            <person name="O'Toole P.W."/>
        </authorList>
    </citation>
    <scope>NUCLEOTIDE SEQUENCE [LARGE SCALE GENOMIC DNA]</scope>
    <source>
        <strain evidence="2 3">DSM 20405</strain>
    </source>
</reference>
<accession>A0A0R2HP36</accession>
<organism evidence="2 3">
    <name type="scientific">Kandleria vitulina DSM 20405</name>
    <dbReference type="NCBI Taxonomy" id="1410657"/>
    <lineage>
        <taxon>Bacteria</taxon>
        <taxon>Bacillati</taxon>
        <taxon>Bacillota</taxon>
        <taxon>Erysipelotrichia</taxon>
        <taxon>Erysipelotrichales</taxon>
        <taxon>Coprobacillaceae</taxon>
        <taxon>Kandleria</taxon>
    </lineage>
</organism>
<dbReference type="Gene3D" id="2.170.130.30">
    <property type="match status" value="1"/>
</dbReference>
<keyword evidence="3" id="KW-1185">Reference proteome</keyword>
<comment type="caution">
    <text evidence="2">The sequence shown here is derived from an EMBL/GenBank/DDBJ whole genome shotgun (WGS) entry which is preliminary data.</text>
</comment>
<proteinExistence type="predicted"/>
<dbReference type="EMBL" id="JQBL01000001">
    <property type="protein sequence ID" value="KRN51386.1"/>
    <property type="molecule type" value="Genomic_DNA"/>
</dbReference>